<keyword evidence="7 8" id="KW-0411">Iron-sulfur</keyword>
<dbReference type="GO" id="GO:0051539">
    <property type="term" value="F:4 iron, 4 sulfur cluster binding"/>
    <property type="evidence" value="ECO:0007669"/>
    <property type="project" value="UniProtKB-UniRule"/>
</dbReference>
<evidence type="ECO:0000259" key="12">
    <source>
        <dbReference type="PROSITE" id="PS51918"/>
    </source>
</evidence>
<dbReference type="Proteomes" id="UP000276379">
    <property type="component" value="Unassembled WGS sequence"/>
</dbReference>
<dbReference type="InterPro" id="IPR020612">
    <property type="entry name" value="Methylthiotransferase_CS"/>
</dbReference>
<sequence>MPERRTVALVTLGCARNEVDSEELAGRLEADGWQLVEDAEDADVAVVNTCGFVEAAKKDSVDALLEANDLKGHGRTQAVVAVGCMAERYGKELAEALPEADGVLGFDDYTDISDRLQTILAGGVHASHTPRDRRKLLPISPAERQDSAASVALPGHGPSDLPEGLAPASGPRAPLRRRLDGAPVASVKLASGCDRRCSFCAIPSFRGSFISRRPSDVLNESRWLAEQGVKEIMLVSENNTSYGKDLGDIRLLESLLPELAGIDGIERVRVSYLQPAEMRPGLIDVLTSTPKIAPYFDLSFQHSAPAVLRSMRRFGDTDRFLELLDTIRSKAPEAGVRSNFIVGFPGESEADLAELERFLTGARLDAIGVFGYSDEDGTEAATYDNKLDEDVVAERLAHISRLAEELVSQRAEERVGESVHVMVESVDEEEGVYGRAAHQAPETDGQVLLTSGEGLAVGRMVEAKVVGTEGVDLVAEPLTGSLACSEEAGR</sequence>
<dbReference type="InterPro" id="IPR023404">
    <property type="entry name" value="rSAM_horseshoe"/>
</dbReference>
<feature type="binding site" evidence="8">
    <location>
        <position position="84"/>
    </location>
    <ligand>
        <name>[4Fe-4S] cluster</name>
        <dbReference type="ChEBI" id="CHEBI:49883"/>
        <label>1</label>
    </ligand>
</feature>
<accession>A0A426SB26</accession>
<comment type="catalytic activity">
    <reaction evidence="8">
        <text>L-aspartate(89)-[ribosomal protein uS12]-hydrogen + (sulfur carrier)-SH + AH2 + 2 S-adenosyl-L-methionine = 3-methylsulfanyl-L-aspartate(89)-[ribosomal protein uS12]-hydrogen + (sulfur carrier)-H + 5'-deoxyadenosine + L-methionine + A + S-adenosyl-L-homocysteine + 2 H(+)</text>
        <dbReference type="Rhea" id="RHEA:37087"/>
        <dbReference type="Rhea" id="RHEA-COMP:10460"/>
        <dbReference type="Rhea" id="RHEA-COMP:10461"/>
        <dbReference type="Rhea" id="RHEA-COMP:14737"/>
        <dbReference type="Rhea" id="RHEA-COMP:14739"/>
        <dbReference type="ChEBI" id="CHEBI:13193"/>
        <dbReference type="ChEBI" id="CHEBI:15378"/>
        <dbReference type="ChEBI" id="CHEBI:17319"/>
        <dbReference type="ChEBI" id="CHEBI:17499"/>
        <dbReference type="ChEBI" id="CHEBI:29917"/>
        <dbReference type="ChEBI" id="CHEBI:29961"/>
        <dbReference type="ChEBI" id="CHEBI:57844"/>
        <dbReference type="ChEBI" id="CHEBI:57856"/>
        <dbReference type="ChEBI" id="CHEBI:59789"/>
        <dbReference type="ChEBI" id="CHEBI:64428"/>
        <dbReference type="ChEBI" id="CHEBI:73599"/>
        <dbReference type="EC" id="2.8.4.4"/>
    </reaction>
</comment>
<keyword evidence="6 8" id="KW-0408">Iron</keyword>
<keyword evidence="14" id="KW-0687">Ribonucleoprotein</keyword>
<dbReference type="GO" id="GO:0005840">
    <property type="term" value="C:ribosome"/>
    <property type="evidence" value="ECO:0007669"/>
    <property type="project" value="UniProtKB-KW"/>
</dbReference>
<dbReference type="EMBL" id="CP051006">
    <property type="protein sequence ID" value="QNT92634.1"/>
    <property type="molecule type" value="Genomic_DNA"/>
</dbReference>
<dbReference type="SUPFAM" id="SSF102114">
    <property type="entry name" value="Radical SAM enzymes"/>
    <property type="match status" value="1"/>
</dbReference>
<organism evidence="14 15">
    <name type="scientific">Streptomyces griseofuscus</name>
    <dbReference type="NCBI Taxonomy" id="146922"/>
    <lineage>
        <taxon>Bacteria</taxon>
        <taxon>Bacillati</taxon>
        <taxon>Actinomycetota</taxon>
        <taxon>Actinomycetes</taxon>
        <taxon>Kitasatosporales</taxon>
        <taxon>Streptomycetaceae</taxon>
        <taxon>Streptomyces</taxon>
    </lineage>
</organism>
<keyword evidence="14" id="KW-0689">Ribosomal protein</keyword>
<feature type="binding site" evidence="8">
    <location>
        <position position="50"/>
    </location>
    <ligand>
        <name>[4Fe-4S] cluster</name>
        <dbReference type="ChEBI" id="CHEBI:49883"/>
        <label>1</label>
    </ligand>
</feature>
<evidence type="ECO:0000256" key="9">
    <source>
        <dbReference type="SAM" id="MobiDB-lite"/>
    </source>
</evidence>
<protein>
    <recommendedName>
        <fullName evidence="8">Ribosomal protein uS12 methylthiotransferase RimO</fullName>
        <shortName evidence="8">uS12 MTTase</shortName>
        <shortName evidence="8">uS12 methylthiotransferase</shortName>
        <ecNumber evidence="8">2.8.4.4</ecNumber>
    </recommendedName>
    <alternativeName>
        <fullName evidence="8">Ribosomal protein uS12 (aspartate-C(3))-methylthiotransferase</fullName>
    </alternativeName>
    <alternativeName>
        <fullName evidence="8">Ribosome maturation factor RimO</fullName>
    </alternativeName>
</protein>
<dbReference type="KEGG" id="sgf:HEP81_02308"/>
<gene>
    <name evidence="8 14" type="primary">rimO</name>
    <name evidence="14" type="ORF">CQW44_06505</name>
    <name evidence="13" type="ORF">HEP81_02308</name>
</gene>
<dbReference type="Pfam" id="PF00919">
    <property type="entry name" value="UPF0004"/>
    <property type="match status" value="1"/>
</dbReference>
<feature type="binding site" evidence="8">
    <location>
        <position position="197"/>
    </location>
    <ligand>
        <name>[4Fe-4S] cluster</name>
        <dbReference type="ChEBI" id="CHEBI:49883"/>
        <label>2</label>
        <note>4Fe-4S-S-AdoMet</note>
    </ligand>
</feature>
<dbReference type="InterPro" id="IPR005839">
    <property type="entry name" value="Methylthiotransferase"/>
</dbReference>
<dbReference type="GeneID" id="91461893"/>
<dbReference type="PROSITE" id="PS50926">
    <property type="entry name" value="TRAM"/>
    <property type="match status" value="1"/>
</dbReference>
<dbReference type="HAMAP" id="MF_01865">
    <property type="entry name" value="MTTase_RimO"/>
    <property type="match status" value="1"/>
</dbReference>
<reference evidence="13 16" key="2">
    <citation type="submission" date="2020-04" db="EMBL/GenBank/DDBJ databases">
        <title>Characterization and engineering of Streptomyces griseofuscus DSM40191 as a potential heterologous host for expression of BGCs.</title>
        <authorList>
            <person name="Gren T."/>
            <person name="Whitford C.M."/>
            <person name="Mohite O.S."/>
            <person name="Joergensen T.S."/>
            <person name="Nielsen J.B."/>
            <person name="Lee S.Y."/>
            <person name="Weber T."/>
        </authorList>
    </citation>
    <scope>NUCLEOTIDE SEQUENCE [LARGE SCALE GENOMIC DNA]</scope>
    <source>
        <strain evidence="13 16">DSM 40191</strain>
    </source>
</reference>
<dbReference type="PANTHER" id="PTHR43837">
    <property type="entry name" value="RIBOSOMAL PROTEIN S12 METHYLTHIOTRANSFERASE RIMO"/>
    <property type="match status" value="1"/>
</dbReference>
<dbReference type="GO" id="GO:0035599">
    <property type="term" value="F:aspartic acid methylthiotransferase activity"/>
    <property type="evidence" value="ECO:0007669"/>
    <property type="project" value="TreeGrafter"/>
</dbReference>
<evidence type="ECO:0000313" key="14">
    <source>
        <dbReference type="EMBL" id="RRQ87688.1"/>
    </source>
</evidence>
<feature type="domain" description="TRAM" evidence="10">
    <location>
        <begin position="412"/>
        <end position="479"/>
    </location>
</feature>
<dbReference type="AlphaFoldDB" id="A0A426SB26"/>
<dbReference type="CDD" id="cd01335">
    <property type="entry name" value="Radical_SAM"/>
    <property type="match status" value="1"/>
</dbReference>
<keyword evidence="3 8" id="KW-0808">Transferase</keyword>
<evidence type="ECO:0000256" key="4">
    <source>
        <dbReference type="ARBA" id="ARBA00022691"/>
    </source>
</evidence>
<dbReference type="GO" id="GO:0005829">
    <property type="term" value="C:cytosol"/>
    <property type="evidence" value="ECO:0007669"/>
    <property type="project" value="TreeGrafter"/>
</dbReference>
<evidence type="ECO:0000256" key="7">
    <source>
        <dbReference type="ARBA" id="ARBA00023014"/>
    </source>
</evidence>
<keyword evidence="15" id="KW-1185">Reference proteome</keyword>
<evidence type="ECO:0000256" key="1">
    <source>
        <dbReference type="ARBA" id="ARBA00022485"/>
    </source>
</evidence>
<dbReference type="InterPro" id="IPR005840">
    <property type="entry name" value="Ribosomal_uS12_MeSTrfase_RimO"/>
</dbReference>
<evidence type="ECO:0000256" key="6">
    <source>
        <dbReference type="ARBA" id="ARBA00023004"/>
    </source>
</evidence>
<feature type="binding site" evidence="8">
    <location>
        <position position="193"/>
    </location>
    <ligand>
        <name>[4Fe-4S] cluster</name>
        <dbReference type="ChEBI" id="CHEBI:49883"/>
        <label>2</label>
        <note>4Fe-4S-S-AdoMet</note>
    </ligand>
</feature>
<keyword evidence="2 8" id="KW-0963">Cytoplasm</keyword>
<feature type="binding site" evidence="8">
    <location>
        <position position="200"/>
    </location>
    <ligand>
        <name>[4Fe-4S] cluster</name>
        <dbReference type="ChEBI" id="CHEBI:49883"/>
        <label>2</label>
        <note>4Fe-4S-S-AdoMet</note>
    </ligand>
</feature>
<keyword evidence="5 8" id="KW-0479">Metal-binding</keyword>
<dbReference type="GO" id="GO:0103039">
    <property type="term" value="F:protein methylthiotransferase activity"/>
    <property type="evidence" value="ECO:0007669"/>
    <property type="project" value="UniProtKB-EC"/>
</dbReference>
<dbReference type="Gene3D" id="2.40.50.140">
    <property type="entry name" value="Nucleic acid-binding proteins"/>
    <property type="match status" value="1"/>
</dbReference>
<dbReference type="EMBL" id="PDES01000003">
    <property type="protein sequence ID" value="RRQ87688.1"/>
    <property type="molecule type" value="Genomic_DNA"/>
</dbReference>
<dbReference type="Gene3D" id="3.80.30.20">
    <property type="entry name" value="tm_1862 like domain"/>
    <property type="match status" value="1"/>
</dbReference>
<dbReference type="Proteomes" id="UP000516422">
    <property type="component" value="Chromosome"/>
</dbReference>
<dbReference type="SFLD" id="SFLDG01082">
    <property type="entry name" value="B12-binding_domain_containing"/>
    <property type="match status" value="1"/>
</dbReference>
<dbReference type="NCBIfam" id="TIGR01125">
    <property type="entry name" value="30S ribosomal protein S12 methylthiotransferase RimO"/>
    <property type="match status" value="1"/>
</dbReference>
<evidence type="ECO:0000259" key="11">
    <source>
        <dbReference type="PROSITE" id="PS51449"/>
    </source>
</evidence>
<dbReference type="GO" id="GO:0035600">
    <property type="term" value="P:tRNA methylthiolation"/>
    <property type="evidence" value="ECO:0007669"/>
    <property type="project" value="UniProtKB-ARBA"/>
</dbReference>
<feature type="region of interest" description="Disordered" evidence="9">
    <location>
        <begin position="147"/>
        <end position="170"/>
    </location>
</feature>
<dbReference type="SMART" id="SM00729">
    <property type="entry name" value="Elp3"/>
    <property type="match status" value="1"/>
</dbReference>
<dbReference type="GO" id="GO:0046872">
    <property type="term" value="F:metal ion binding"/>
    <property type="evidence" value="ECO:0007669"/>
    <property type="project" value="UniProtKB-KW"/>
</dbReference>
<dbReference type="InterPro" id="IPR038135">
    <property type="entry name" value="Methylthiotransferase_N_sf"/>
</dbReference>
<keyword evidence="4 8" id="KW-0949">S-adenosyl-L-methionine</keyword>
<evidence type="ECO:0000256" key="2">
    <source>
        <dbReference type="ARBA" id="ARBA00022490"/>
    </source>
</evidence>
<comment type="subcellular location">
    <subcellularLocation>
        <location evidence="8">Cytoplasm</location>
    </subcellularLocation>
</comment>
<dbReference type="SFLD" id="SFLDS00029">
    <property type="entry name" value="Radical_SAM"/>
    <property type="match status" value="1"/>
</dbReference>
<feature type="binding site" evidence="8">
    <location>
        <position position="14"/>
    </location>
    <ligand>
        <name>[4Fe-4S] cluster</name>
        <dbReference type="ChEBI" id="CHEBI:49883"/>
        <label>1</label>
    </ligand>
</feature>
<dbReference type="NCBIfam" id="TIGR00089">
    <property type="entry name" value="MiaB/RimO family radical SAM methylthiotransferase"/>
    <property type="match status" value="1"/>
</dbReference>
<comment type="similarity">
    <text evidence="8">Belongs to the methylthiotransferase family. RimO subfamily.</text>
</comment>
<evidence type="ECO:0000313" key="15">
    <source>
        <dbReference type="Proteomes" id="UP000276379"/>
    </source>
</evidence>
<comment type="function">
    <text evidence="8">Catalyzes the methylthiolation of an aspartic acid residue of ribosomal protein uS12.</text>
</comment>
<evidence type="ECO:0000256" key="5">
    <source>
        <dbReference type="ARBA" id="ARBA00022723"/>
    </source>
</evidence>
<dbReference type="InterPro" id="IPR013848">
    <property type="entry name" value="Methylthiotransferase_N"/>
</dbReference>
<evidence type="ECO:0000256" key="8">
    <source>
        <dbReference type="HAMAP-Rule" id="MF_01865"/>
    </source>
</evidence>
<dbReference type="InterPro" id="IPR012340">
    <property type="entry name" value="NA-bd_OB-fold"/>
</dbReference>
<feature type="domain" description="MTTase N-terminal" evidence="11">
    <location>
        <begin position="5"/>
        <end position="121"/>
    </location>
</feature>
<keyword evidence="1 8" id="KW-0004">4Fe-4S</keyword>
<dbReference type="InterPro" id="IPR058240">
    <property type="entry name" value="rSAM_sf"/>
</dbReference>
<evidence type="ECO:0000256" key="3">
    <source>
        <dbReference type="ARBA" id="ARBA00022679"/>
    </source>
</evidence>
<dbReference type="PANTHER" id="PTHR43837:SF1">
    <property type="entry name" value="RIBOSOMAL PROTEIN US12 METHYLTHIOTRANSFERASE RIMO"/>
    <property type="match status" value="1"/>
</dbReference>
<reference evidence="14 15" key="1">
    <citation type="submission" date="2017-10" db="EMBL/GenBank/DDBJ databases">
        <title>Draft genome of actinobacteria isolated from guarana (Paullinia cupana (Mart.) Ducke.</title>
        <authorList>
            <person name="Siqueira K.A."/>
            <person name="Liotti R.G."/>
            <person name="Mendes T.A."/>
            <person name="Soares M.A."/>
        </authorList>
    </citation>
    <scope>NUCLEOTIDE SEQUENCE [LARGE SCALE GENOMIC DNA]</scope>
    <source>
        <strain evidence="14 15">199</strain>
    </source>
</reference>
<dbReference type="Gene3D" id="3.40.50.12160">
    <property type="entry name" value="Methylthiotransferase, N-terminal domain"/>
    <property type="match status" value="1"/>
</dbReference>
<evidence type="ECO:0000259" key="10">
    <source>
        <dbReference type="PROSITE" id="PS50926"/>
    </source>
</evidence>
<comment type="cofactor">
    <cofactor evidence="8">
        <name>[4Fe-4S] cluster</name>
        <dbReference type="ChEBI" id="CHEBI:49883"/>
    </cofactor>
    <text evidence="8">Binds 2 [4Fe-4S] clusters. One cluster is coordinated with 3 cysteines and an exchangeable S-adenosyl-L-methionine.</text>
</comment>
<dbReference type="Pfam" id="PF04055">
    <property type="entry name" value="Radical_SAM"/>
    <property type="match status" value="1"/>
</dbReference>
<evidence type="ECO:0000313" key="13">
    <source>
        <dbReference type="EMBL" id="QNT92634.1"/>
    </source>
</evidence>
<dbReference type="InterPro" id="IPR007197">
    <property type="entry name" value="rSAM"/>
</dbReference>
<dbReference type="InterPro" id="IPR006638">
    <property type="entry name" value="Elp3/MiaA/NifB-like_rSAM"/>
</dbReference>
<dbReference type="PROSITE" id="PS51918">
    <property type="entry name" value="RADICAL_SAM"/>
    <property type="match status" value="1"/>
</dbReference>
<evidence type="ECO:0000313" key="16">
    <source>
        <dbReference type="Proteomes" id="UP000516422"/>
    </source>
</evidence>
<dbReference type="RefSeq" id="WP_078967681.1">
    <property type="nucleotide sequence ID" value="NZ_CP051006.1"/>
</dbReference>
<dbReference type="InterPro" id="IPR002792">
    <property type="entry name" value="TRAM_dom"/>
</dbReference>
<dbReference type="EC" id="2.8.4.4" evidence="8"/>
<dbReference type="PROSITE" id="PS01278">
    <property type="entry name" value="MTTASE_RADICAL"/>
    <property type="match status" value="1"/>
</dbReference>
<dbReference type="Pfam" id="PF18693">
    <property type="entry name" value="TRAM_2"/>
    <property type="match status" value="1"/>
</dbReference>
<dbReference type="FunFam" id="3.40.50.12160:FF:000007">
    <property type="entry name" value="Ribosomal protein S12 methylthiotransferase RimO"/>
    <property type="match status" value="1"/>
</dbReference>
<dbReference type="PROSITE" id="PS51449">
    <property type="entry name" value="MTTASE_N"/>
    <property type="match status" value="1"/>
</dbReference>
<name>A0A426SB26_9ACTN</name>
<dbReference type="FunFam" id="3.80.30.20:FF:000001">
    <property type="entry name" value="tRNA-2-methylthio-N(6)-dimethylallyladenosine synthase 2"/>
    <property type="match status" value="1"/>
</dbReference>
<proteinExistence type="inferred from homology"/>
<feature type="domain" description="Radical SAM core" evidence="12">
    <location>
        <begin position="179"/>
        <end position="410"/>
    </location>
</feature>
<dbReference type="SFLD" id="SFLDG01061">
    <property type="entry name" value="methylthiotransferase"/>
    <property type="match status" value="1"/>
</dbReference>
<dbReference type="SFLD" id="SFLDF00274">
    <property type="entry name" value="ribosomal_protein_S12_methylth"/>
    <property type="match status" value="1"/>
</dbReference>